<evidence type="ECO:0000256" key="8">
    <source>
        <dbReference type="ARBA" id="ARBA00022801"/>
    </source>
</evidence>
<dbReference type="OrthoDB" id="1701915at2"/>
<comment type="similarity">
    <text evidence="3 15">Belongs to the peptidase S11 family.</text>
</comment>
<evidence type="ECO:0000256" key="2">
    <source>
        <dbReference type="ARBA" id="ARBA00004752"/>
    </source>
</evidence>
<comment type="caution">
    <text evidence="17">The sequence shown here is derived from an EMBL/GenBank/DDBJ whole genome shotgun (WGS) entry which is preliminary data.</text>
</comment>
<feature type="active site" description="Proton acceptor" evidence="13">
    <location>
        <position position="70"/>
    </location>
</feature>
<dbReference type="InterPro" id="IPR037167">
    <property type="entry name" value="Peptidase_S11_C_sf"/>
</dbReference>
<evidence type="ECO:0000256" key="9">
    <source>
        <dbReference type="ARBA" id="ARBA00022960"/>
    </source>
</evidence>
<dbReference type="GO" id="GO:0008360">
    <property type="term" value="P:regulation of cell shape"/>
    <property type="evidence" value="ECO:0007669"/>
    <property type="project" value="UniProtKB-KW"/>
</dbReference>
<evidence type="ECO:0000256" key="5">
    <source>
        <dbReference type="ARBA" id="ARBA00022645"/>
    </source>
</evidence>
<dbReference type="AlphaFoldDB" id="A0A0J8D6B0"/>
<evidence type="ECO:0000256" key="1">
    <source>
        <dbReference type="ARBA" id="ARBA00003217"/>
    </source>
</evidence>
<dbReference type="GO" id="GO:0006508">
    <property type="term" value="P:proteolysis"/>
    <property type="evidence" value="ECO:0007669"/>
    <property type="project" value="UniProtKB-KW"/>
</dbReference>
<dbReference type="EC" id="3.4.16.4" evidence="4"/>
<keyword evidence="5 17" id="KW-0121">Carboxypeptidase</keyword>
<evidence type="ECO:0000256" key="11">
    <source>
        <dbReference type="ARBA" id="ARBA00023316"/>
    </source>
</evidence>
<dbReference type="InterPro" id="IPR018044">
    <property type="entry name" value="Peptidase_S11"/>
</dbReference>
<dbReference type="InterPro" id="IPR012338">
    <property type="entry name" value="Beta-lactam/transpept-like"/>
</dbReference>
<dbReference type="InterPro" id="IPR012907">
    <property type="entry name" value="Peptidase_S11_C"/>
</dbReference>
<organism evidence="17 18">
    <name type="scientific">Clostridium cylindrosporum DSM 605</name>
    <dbReference type="NCBI Taxonomy" id="1121307"/>
    <lineage>
        <taxon>Bacteria</taxon>
        <taxon>Bacillati</taxon>
        <taxon>Bacillota</taxon>
        <taxon>Clostridia</taxon>
        <taxon>Eubacteriales</taxon>
        <taxon>Clostridiaceae</taxon>
        <taxon>Clostridium</taxon>
    </lineage>
</organism>
<proteinExistence type="inferred from homology"/>
<sequence>MSGRLKKPYLFLCVVVITLFYIISPVAVVHASIDLKDYNTKAAVLIDATTGKVLYENNKDGILGQASVTKLMTYYVIRDYLKKTNTPLSKKITVDADFSIVPEDGTQLRLKKGDVLTIKDLLESLLIMSANDSAIQLEKVVEHSTGQNFLNLMNSKVKELGLNRTNYINTSGLTQESKGKKVYNTTTAYETAVLAKKIIDEYPDTLKITSKRSYTYKNITYPNTNKLLPIVKSVDGLKTGHTTEAGYCLASTEGISGTSNNNKPFRLIAVTLGSNSDTDRTNVNKKLLKYGEVNFENRKVISKKQGFNIKSKYHKGGIIPSSVGDDIYYLLKKNSKVETKATLIKGLKGNIKKGEVVGSLSIKIDGSTVEEDLISTSDIKKVGILKRIGLFFEDLF</sequence>
<evidence type="ECO:0000256" key="7">
    <source>
        <dbReference type="ARBA" id="ARBA00022729"/>
    </source>
</evidence>
<evidence type="ECO:0000256" key="3">
    <source>
        <dbReference type="ARBA" id="ARBA00007164"/>
    </source>
</evidence>
<name>A0A0J8D6B0_CLOCY</name>
<feature type="binding site" evidence="14">
    <location>
        <position position="238"/>
    </location>
    <ligand>
        <name>substrate</name>
    </ligand>
</feature>
<evidence type="ECO:0000256" key="14">
    <source>
        <dbReference type="PIRSR" id="PIRSR618044-2"/>
    </source>
</evidence>
<accession>A0A0J8D6B0</accession>
<evidence type="ECO:0000256" key="10">
    <source>
        <dbReference type="ARBA" id="ARBA00022984"/>
    </source>
</evidence>
<reference evidence="17 18" key="1">
    <citation type="submission" date="2015-06" db="EMBL/GenBank/DDBJ databases">
        <title>Draft genome sequence of the purine-degrading Clostridium cylindrosporum HC-1 (DSM 605).</title>
        <authorList>
            <person name="Poehlein A."/>
            <person name="Schiel-Bengelsdorf B."/>
            <person name="Bengelsdorf F."/>
            <person name="Daniel R."/>
            <person name="Duerre P."/>
        </authorList>
    </citation>
    <scope>NUCLEOTIDE SEQUENCE [LARGE SCALE GENOMIC DNA]</scope>
    <source>
        <strain evidence="17 18">DSM 605</strain>
    </source>
</reference>
<dbReference type="GO" id="GO:0009252">
    <property type="term" value="P:peptidoglycan biosynthetic process"/>
    <property type="evidence" value="ECO:0007669"/>
    <property type="project" value="UniProtKB-UniPathway"/>
</dbReference>
<keyword evidence="10" id="KW-0573">Peptidoglycan synthesis</keyword>
<dbReference type="Gene3D" id="2.60.410.10">
    <property type="entry name" value="D-Ala-D-Ala carboxypeptidase, C-terminal domain"/>
    <property type="match status" value="1"/>
</dbReference>
<dbReference type="PRINTS" id="PR00725">
    <property type="entry name" value="DADACBPTASE1"/>
</dbReference>
<keyword evidence="6" id="KW-0645">Protease</keyword>
<evidence type="ECO:0000313" key="18">
    <source>
        <dbReference type="Proteomes" id="UP000036756"/>
    </source>
</evidence>
<dbReference type="Pfam" id="PF07943">
    <property type="entry name" value="PBP5_C"/>
    <property type="match status" value="1"/>
</dbReference>
<dbReference type="SUPFAM" id="SSF56601">
    <property type="entry name" value="beta-lactamase/transpeptidase-like"/>
    <property type="match status" value="1"/>
</dbReference>
<dbReference type="SMART" id="SM00936">
    <property type="entry name" value="PBP5_C"/>
    <property type="match status" value="1"/>
</dbReference>
<comment type="pathway">
    <text evidence="2">Cell wall biogenesis; peptidoglycan biosynthesis.</text>
</comment>
<protein>
    <recommendedName>
        <fullName evidence="4">serine-type D-Ala-D-Ala carboxypeptidase</fullName>
        <ecNumber evidence="4">3.4.16.4</ecNumber>
    </recommendedName>
</protein>
<keyword evidence="7" id="KW-0732">Signal</keyword>
<dbReference type="STRING" id="1121307.CLCY_2c03920"/>
<dbReference type="EMBL" id="LFVU01000027">
    <property type="protein sequence ID" value="KMT21630.1"/>
    <property type="molecule type" value="Genomic_DNA"/>
</dbReference>
<evidence type="ECO:0000256" key="15">
    <source>
        <dbReference type="RuleBase" id="RU004016"/>
    </source>
</evidence>
<keyword evidence="9" id="KW-0133">Cell shape</keyword>
<dbReference type="SUPFAM" id="SSF69189">
    <property type="entry name" value="Penicillin-binding protein associated domain"/>
    <property type="match status" value="1"/>
</dbReference>
<dbReference type="InterPro" id="IPR015956">
    <property type="entry name" value="Peniciliin-bd_prot_C_sf"/>
</dbReference>
<dbReference type="PANTHER" id="PTHR21581:SF11">
    <property type="entry name" value="D-ALANYL-D-ALANINE CARBOXYPEPTIDASE DACA"/>
    <property type="match status" value="1"/>
</dbReference>
<dbReference type="PATRIC" id="fig|1121307.3.peg.1250"/>
<comment type="function">
    <text evidence="1">Removes C-terminal D-alanyl residues from sugar-peptide cell wall precursors.</text>
</comment>
<comment type="catalytic activity">
    <reaction evidence="12">
        <text>Preferential cleavage: (Ac)2-L-Lys-D-Ala-|-D-Ala. Also transpeptidation of peptidyl-alanyl moieties that are N-acyl substituents of D-alanine.</text>
        <dbReference type="EC" id="3.4.16.4"/>
    </reaction>
</comment>
<dbReference type="GO" id="GO:0009002">
    <property type="term" value="F:serine-type D-Ala-D-Ala carboxypeptidase activity"/>
    <property type="evidence" value="ECO:0007669"/>
    <property type="project" value="UniProtKB-EC"/>
</dbReference>
<dbReference type="Proteomes" id="UP000036756">
    <property type="component" value="Unassembled WGS sequence"/>
</dbReference>
<feature type="domain" description="Peptidase S11 D-Ala-D-Ala carboxypeptidase A C-terminal" evidence="16">
    <location>
        <begin position="295"/>
        <end position="381"/>
    </location>
</feature>
<dbReference type="UniPathway" id="UPA00219"/>
<dbReference type="Gene3D" id="3.40.710.10">
    <property type="entry name" value="DD-peptidase/beta-lactamase superfamily"/>
    <property type="match status" value="1"/>
</dbReference>
<evidence type="ECO:0000256" key="4">
    <source>
        <dbReference type="ARBA" id="ARBA00012448"/>
    </source>
</evidence>
<feature type="active site" evidence="13">
    <location>
        <position position="129"/>
    </location>
</feature>
<evidence type="ECO:0000256" key="12">
    <source>
        <dbReference type="ARBA" id="ARBA00034000"/>
    </source>
</evidence>
<dbReference type="GO" id="GO:0071555">
    <property type="term" value="P:cell wall organization"/>
    <property type="evidence" value="ECO:0007669"/>
    <property type="project" value="UniProtKB-KW"/>
</dbReference>
<keyword evidence="18" id="KW-1185">Reference proteome</keyword>
<keyword evidence="11" id="KW-0961">Cell wall biogenesis/degradation</keyword>
<evidence type="ECO:0000313" key="17">
    <source>
        <dbReference type="EMBL" id="KMT21630.1"/>
    </source>
</evidence>
<dbReference type="PANTHER" id="PTHR21581">
    <property type="entry name" value="D-ALANYL-D-ALANINE CARBOXYPEPTIDASE"/>
    <property type="match status" value="1"/>
</dbReference>
<dbReference type="RefSeq" id="WP_048571047.1">
    <property type="nucleotide sequence ID" value="NZ_LFVU01000027.1"/>
</dbReference>
<dbReference type="Pfam" id="PF00768">
    <property type="entry name" value="Peptidase_S11"/>
    <property type="match status" value="1"/>
</dbReference>
<dbReference type="InterPro" id="IPR001967">
    <property type="entry name" value="Peptidase_S11_N"/>
</dbReference>
<evidence type="ECO:0000256" key="6">
    <source>
        <dbReference type="ARBA" id="ARBA00022670"/>
    </source>
</evidence>
<gene>
    <name evidence="17" type="primary">dacC</name>
    <name evidence="17" type="ORF">CLCY_2c03920</name>
</gene>
<feature type="active site" description="Proton acceptor" evidence="13">
    <location>
        <position position="67"/>
    </location>
</feature>
<evidence type="ECO:0000256" key="13">
    <source>
        <dbReference type="PIRSR" id="PIRSR618044-1"/>
    </source>
</evidence>
<evidence type="ECO:0000259" key="16">
    <source>
        <dbReference type="SMART" id="SM00936"/>
    </source>
</evidence>
<keyword evidence="8 17" id="KW-0378">Hydrolase</keyword>